<dbReference type="OrthoDB" id="6627743at2759"/>
<dbReference type="AlphaFoldDB" id="A0A6H5GDJ3"/>
<dbReference type="PANTHER" id="PTHR47027:SF20">
    <property type="entry name" value="REVERSE TRANSCRIPTASE-LIKE PROTEIN WITH RNA-DIRECTED DNA POLYMERASE DOMAIN"/>
    <property type="match status" value="1"/>
</dbReference>
<name>A0A6H5GDJ3_9HEMI</name>
<reference evidence="1 2" key="1">
    <citation type="submission" date="2020-02" db="EMBL/GenBank/DDBJ databases">
        <authorList>
            <person name="Ferguson B K."/>
        </authorList>
    </citation>
    <scope>NUCLEOTIDE SEQUENCE [LARGE SCALE GENOMIC DNA]</scope>
</reference>
<dbReference type="Proteomes" id="UP000479000">
    <property type="component" value="Unassembled WGS sequence"/>
</dbReference>
<dbReference type="PANTHER" id="PTHR47027">
    <property type="entry name" value="REVERSE TRANSCRIPTASE DOMAIN-CONTAINING PROTEIN"/>
    <property type="match status" value="1"/>
</dbReference>
<sequence length="312" mass="35333">MKRMLKALEEYCARNGLTVNAAKSKVLVFQRKGRRKTYDFFCSGDRLEVVSSFVFLGVKFSASGLFNQHADMAIQKGLAAYKSTWPVIFQSRANAPATWKTLFSSAVACTSLYACEAWGLCHTESLERVQVRAFKSLLGLGWSTPDYLVRTELGLLHMRVAVGKRAYSWWNKLRSMSENRLPRICFNRLEELAERPGDPRYNWVLQVRQLLEDAGCVQHLSTTGAQQNKSEFTRGLESVTRSVDMERALNSSHNQAPRNTGSLEGLAAAYLEKELPLHTKRVLAQVRLAGDRFCRIAWEGLTHKFSRTDPCQ</sequence>
<evidence type="ECO:0000313" key="2">
    <source>
        <dbReference type="Proteomes" id="UP000479000"/>
    </source>
</evidence>
<protein>
    <recommendedName>
        <fullName evidence="3">Reverse transcriptase domain-containing protein</fullName>
    </recommendedName>
</protein>
<dbReference type="EMBL" id="CADCXU010011121">
    <property type="protein sequence ID" value="CAB0001564.1"/>
    <property type="molecule type" value="Genomic_DNA"/>
</dbReference>
<evidence type="ECO:0000313" key="1">
    <source>
        <dbReference type="EMBL" id="CAB0001564.1"/>
    </source>
</evidence>
<accession>A0A6H5GDJ3</accession>
<feature type="non-terminal residue" evidence="1">
    <location>
        <position position="312"/>
    </location>
</feature>
<evidence type="ECO:0008006" key="3">
    <source>
        <dbReference type="Google" id="ProtNLM"/>
    </source>
</evidence>
<organism evidence="1 2">
    <name type="scientific">Nesidiocoris tenuis</name>
    <dbReference type="NCBI Taxonomy" id="355587"/>
    <lineage>
        <taxon>Eukaryota</taxon>
        <taxon>Metazoa</taxon>
        <taxon>Ecdysozoa</taxon>
        <taxon>Arthropoda</taxon>
        <taxon>Hexapoda</taxon>
        <taxon>Insecta</taxon>
        <taxon>Pterygota</taxon>
        <taxon>Neoptera</taxon>
        <taxon>Paraneoptera</taxon>
        <taxon>Hemiptera</taxon>
        <taxon>Heteroptera</taxon>
        <taxon>Panheteroptera</taxon>
        <taxon>Cimicomorpha</taxon>
        <taxon>Miridae</taxon>
        <taxon>Dicyphina</taxon>
        <taxon>Nesidiocoris</taxon>
    </lineage>
</organism>
<proteinExistence type="predicted"/>
<keyword evidence="2" id="KW-1185">Reference proteome</keyword>
<gene>
    <name evidence="1" type="ORF">NTEN_LOCUS7351</name>
</gene>